<accession>A0A0D1ZNA6</accession>
<keyword evidence="3" id="KW-0442">Lipid degradation</keyword>
<evidence type="ECO:0000313" key="7">
    <source>
        <dbReference type="Proteomes" id="UP000053328"/>
    </source>
</evidence>
<reference evidence="6 7" key="1">
    <citation type="submission" date="2015-01" db="EMBL/GenBank/DDBJ databases">
        <title>The Genome Sequence of Exophiala spinifera CBS89968.</title>
        <authorList>
            <consortium name="The Broad Institute Genomics Platform"/>
            <person name="Cuomo C."/>
            <person name="de Hoog S."/>
            <person name="Gorbushina A."/>
            <person name="Stielow B."/>
            <person name="Teixiera M."/>
            <person name="Abouelleil A."/>
            <person name="Chapman S.B."/>
            <person name="Priest M."/>
            <person name="Young S.K."/>
            <person name="Wortman J."/>
            <person name="Nusbaum C."/>
            <person name="Birren B."/>
        </authorList>
    </citation>
    <scope>NUCLEOTIDE SEQUENCE [LARGE SCALE GENOMIC DNA]</scope>
    <source>
        <strain evidence="6 7">CBS 89968</strain>
    </source>
</reference>
<evidence type="ECO:0000256" key="1">
    <source>
        <dbReference type="ARBA" id="ARBA00013201"/>
    </source>
</evidence>
<dbReference type="OrthoDB" id="4121132at2759"/>
<evidence type="ECO:0000256" key="2">
    <source>
        <dbReference type="ARBA" id="ARBA00022801"/>
    </source>
</evidence>
<evidence type="ECO:0000256" key="5">
    <source>
        <dbReference type="SAM" id="SignalP"/>
    </source>
</evidence>
<keyword evidence="4" id="KW-0443">Lipid metabolism</keyword>
<feature type="signal peptide" evidence="5">
    <location>
        <begin position="1"/>
        <end position="20"/>
    </location>
</feature>
<dbReference type="EMBL" id="KN847496">
    <property type="protein sequence ID" value="KIW14327.1"/>
    <property type="molecule type" value="Genomic_DNA"/>
</dbReference>
<dbReference type="Proteomes" id="UP000053328">
    <property type="component" value="Unassembled WGS sequence"/>
</dbReference>
<dbReference type="AlphaFoldDB" id="A0A0D1ZNA6"/>
<sequence length="389" mass="41869">MVSFIQAVTAVSILVKACLAANTAIQIFNGPYGVGTATAELINTKLLDPYAPTKQDRRLMVSAFYPVAEIADCQHTNISYMPAGTAAVYDQEYGAAGLPNGTFEALHLALCGNTLSQNPPKNKYPLAIFSPGLGFSRLIYSSFAASLAALGYVVVTVDHPYDADVVEFPNGDLVMAANINDSDVSQLDTAVAVRTKDLSFVMDQMRNRTVTRSLLQKVYGKMNPSQTFVFGHSIGGAAAAETMLQDHRPLAGVNLDGTLFGQVVSEGLDKPFMFFEHDGKNQSTEATWASIWTHLNSSKAQMTVVGSQHGTFTDFPIIVDTLGLRALIPSQELTPLIGSVKGERILTIVTTYVNAFFQFVLGHPPAPLLQQASPKFPDVVVANSTLTKR</sequence>
<keyword evidence="2" id="KW-0378">Hydrolase</keyword>
<name>A0A0D1ZNA6_9EURO</name>
<dbReference type="GO" id="GO:0003847">
    <property type="term" value="F:1-alkyl-2-acetylglycerophosphocholine esterase activity"/>
    <property type="evidence" value="ECO:0007669"/>
    <property type="project" value="UniProtKB-EC"/>
</dbReference>
<dbReference type="HOGENOM" id="CLU_026278_0_0_1"/>
<dbReference type="PANTHER" id="PTHR10272">
    <property type="entry name" value="PLATELET-ACTIVATING FACTOR ACETYLHYDROLASE"/>
    <property type="match status" value="1"/>
</dbReference>
<evidence type="ECO:0000256" key="4">
    <source>
        <dbReference type="ARBA" id="ARBA00023098"/>
    </source>
</evidence>
<dbReference type="InterPro" id="IPR029058">
    <property type="entry name" value="AB_hydrolase_fold"/>
</dbReference>
<feature type="chain" id="PRO_5002248030" description="1-alkyl-2-acetylglycerophosphocholine esterase" evidence="5">
    <location>
        <begin position="21"/>
        <end position="389"/>
    </location>
</feature>
<dbReference type="RefSeq" id="XP_016234543.1">
    <property type="nucleotide sequence ID" value="XM_016381441.1"/>
</dbReference>
<gene>
    <name evidence="6" type="ORF">PV08_07109</name>
</gene>
<dbReference type="Gene3D" id="3.40.50.1820">
    <property type="entry name" value="alpha/beta hydrolase"/>
    <property type="match status" value="1"/>
</dbReference>
<dbReference type="PANTHER" id="PTHR10272:SF14">
    <property type="entry name" value="PAF ACETYLHYDROLASE FAMILY PROTEIN"/>
    <property type="match status" value="1"/>
</dbReference>
<dbReference type="SUPFAM" id="SSF53474">
    <property type="entry name" value="alpha/beta-Hydrolases"/>
    <property type="match status" value="1"/>
</dbReference>
<evidence type="ECO:0000256" key="3">
    <source>
        <dbReference type="ARBA" id="ARBA00022963"/>
    </source>
</evidence>
<proteinExistence type="predicted"/>
<keyword evidence="5" id="KW-0732">Signal</keyword>
<dbReference type="GeneID" id="27334192"/>
<evidence type="ECO:0000313" key="6">
    <source>
        <dbReference type="EMBL" id="KIW14327.1"/>
    </source>
</evidence>
<dbReference type="STRING" id="91928.A0A0D1ZNA6"/>
<dbReference type="VEuPathDB" id="FungiDB:PV08_07109"/>
<dbReference type="GO" id="GO:0016042">
    <property type="term" value="P:lipid catabolic process"/>
    <property type="evidence" value="ECO:0007669"/>
    <property type="project" value="UniProtKB-KW"/>
</dbReference>
<dbReference type="EC" id="3.1.1.47" evidence="1"/>
<organism evidence="6 7">
    <name type="scientific">Exophiala spinifera</name>
    <dbReference type="NCBI Taxonomy" id="91928"/>
    <lineage>
        <taxon>Eukaryota</taxon>
        <taxon>Fungi</taxon>
        <taxon>Dikarya</taxon>
        <taxon>Ascomycota</taxon>
        <taxon>Pezizomycotina</taxon>
        <taxon>Eurotiomycetes</taxon>
        <taxon>Chaetothyriomycetidae</taxon>
        <taxon>Chaetothyriales</taxon>
        <taxon>Herpotrichiellaceae</taxon>
        <taxon>Exophiala</taxon>
    </lineage>
</organism>
<dbReference type="Pfam" id="PF03403">
    <property type="entry name" value="PAF-AH_p_II"/>
    <property type="match status" value="1"/>
</dbReference>
<protein>
    <recommendedName>
        <fullName evidence="1">1-alkyl-2-acetylglycerophosphocholine esterase</fullName>
        <ecNumber evidence="1">3.1.1.47</ecNumber>
    </recommendedName>
</protein>
<keyword evidence="7" id="KW-1185">Reference proteome</keyword>